<evidence type="ECO:0000313" key="5">
    <source>
        <dbReference type="Proteomes" id="UP000318834"/>
    </source>
</evidence>
<gene>
    <name evidence="4" type="ORF">E6H05_08865</name>
</gene>
<dbReference type="InterPro" id="IPR050197">
    <property type="entry name" value="Aldolase_class_II_sugar_metab"/>
</dbReference>
<accession>A0A537IT38</accession>
<dbReference type="InterPro" id="IPR036409">
    <property type="entry name" value="Aldolase_II/adducin_N_sf"/>
</dbReference>
<sequence>MIFTFVGDYTDPALARIAQGLRAVFQRRGHEYTSDPEAEDLRLVVNFIDAERPKPYRRRAKAIFVLSVAVTGERPDNVLRQAYPLLVRSLANLCLYLVRTGEMVHTYFVTLEQGYYPIPDLAGHDYFDYLYERLHPLASSQLVIDNEFHTDLEPELWSGDALTHQISAAGKRLDALDLLPAPFPIRELLDERDLRHIERLYGIGGLSYGNLSARKDARRFWMSASGVDKSNMTEIGRDILMVKGFDRDRNVMLLSVPLHVRPRRVSVDAIEHWMIYTEHPEVGAIVHVHAWMENIKSTTINYPCGTIQLAGAVADVVRQSPTPQRAVVGLKNHGLTITGPSLDDIFDRLERGFMRQVPMS</sequence>
<dbReference type="GO" id="GO:0016832">
    <property type="term" value="F:aldehyde-lyase activity"/>
    <property type="evidence" value="ECO:0007669"/>
    <property type="project" value="TreeGrafter"/>
</dbReference>
<dbReference type="EMBL" id="VBAP01000064">
    <property type="protein sequence ID" value="TMI73836.1"/>
    <property type="molecule type" value="Genomic_DNA"/>
</dbReference>
<evidence type="ECO:0000259" key="3">
    <source>
        <dbReference type="SMART" id="SM01007"/>
    </source>
</evidence>
<dbReference type="GO" id="GO:0005829">
    <property type="term" value="C:cytosol"/>
    <property type="evidence" value="ECO:0007669"/>
    <property type="project" value="TreeGrafter"/>
</dbReference>
<dbReference type="SMART" id="SM01007">
    <property type="entry name" value="Aldolase_II"/>
    <property type="match status" value="1"/>
</dbReference>
<dbReference type="SUPFAM" id="SSF53639">
    <property type="entry name" value="AraD/HMP-PK domain-like"/>
    <property type="match status" value="1"/>
</dbReference>
<feature type="domain" description="Class II aldolase/adducin N-terminal" evidence="3">
    <location>
        <begin position="192"/>
        <end position="357"/>
    </location>
</feature>
<dbReference type="PANTHER" id="PTHR22789">
    <property type="entry name" value="FUCULOSE PHOSPHATE ALDOLASE"/>
    <property type="match status" value="1"/>
</dbReference>
<dbReference type="Gene3D" id="3.40.225.10">
    <property type="entry name" value="Class II aldolase/adducin N-terminal domain"/>
    <property type="match status" value="1"/>
</dbReference>
<keyword evidence="1" id="KW-0479">Metal-binding</keyword>
<protein>
    <submittedName>
        <fullName evidence="4">Class II aldolase/adducin family protein</fullName>
    </submittedName>
</protein>
<dbReference type="Pfam" id="PF00596">
    <property type="entry name" value="Aldolase_II"/>
    <property type="match status" value="1"/>
</dbReference>
<comment type="caution">
    <text evidence="4">The sequence shown here is derived from an EMBL/GenBank/DDBJ whole genome shotgun (WGS) entry which is preliminary data.</text>
</comment>
<reference evidence="4 5" key="1">
    <citation type="journal article" date="2019" name="Nat. Microbiol.">
        <title>Mediterranean grassland soil C-N compound turnover is dependent on rainfall and depth, and is mediated by genomically divergent microorganisms.</title>
        <authorList>
            <person name="Diamond S."/>
            <person name="Andeer P.F."/>
            <person name="Li Z."/>
            <person name="Crits-Christoph A."/>
            <person name="Burstein D."/>
            <person name="Anantharaman K."/>
            <person name="Lane K.R."/>
            <person name="Thomas B.C."/>
            <person name="Pan C."/>
            <person name="Northen T.R."/>
            <person name="Banfield J.F."/>
        </authorList>
    </citation>
    <scope>NUCLEOTIDE SEQUENCE [LARGE SCALE GENOMIC DNA]</scope>
    <source>
        <strain evidence="4">NP_8</strain>
    </source>
</reference>
<evidence type="ECO:0000313" key="4">
    <source>
        <dbReference type="EMBL" id="TMI73836.1"/>
    </source>
</evidence>
<organism evidence="4 5">
    <name type="scientific">Candidatus Segetimicrobium genomatis</name>
    <dbReference type="NCBI Taxonomy" id="2569760"/>
    <lineage>
        <taxon>Bacteria</taxon>
        <taxon>Bacillati</taxon>
        <taxon>Candidatus Sysuimicrobiota</taxon>
        <taxon>Candidatus Sysuimicrobiia</taxon>
        <taxon>Candidatus Sysuimicrobiales</taxon>
        <taxon>Candidatus Segetimicrobiaceae</taxon>
        <taxon>Candidatus Segetimicrobium</taxon>
    </lineage>
</organism>
<dbReference type="PANTHER" id="PTHR22789:SF0">
    <property type="entry name" value="3-OXO-TETRONATE 4-PHOSPHATE DECARBOXYLASE-RELATED"/>
    <property type="match status" value="1"/>
</dbReference>
<keyword evidence="2" id="KW-0456">Lyase</keyword>
<evidence type="ECO:0000256" key="1">
    <source>
        <dbReference type="ARBA" id="ARBA00022723"/>
    </source>
</evidence>
<dbReference type="GO" id="GO:0019323">
    <property type="term" value="P:pentose catabolic process"/>
    <property type="evidence" value="ECO:0007669"/>
    <property type="project" value="TreeGrafter"/>
</dbReference>
<dbReference type="Proteomes" id="UP000318834">
    <property type="component" value="Unassembled WGS sequence"/>
</dbReference>
<dbReference type="InterPro" id="IPR001303">
    <property type="entry name" value="Aldolase_II/adducin_N"/>
</dbReference>
<name>A0A537IT38_9BACT</name>
<proteinExistence type="predicted"/>
<evidence type="ECO:0000256" key="2">
    <source>
        <dbReference type="ARBA" id="ARBA00023239"/>
    </source>
</evidence>
<dbReference type="GO" id="GO:0046872">
    <property type="term" value="F:metal ion binding"/>
    <property type="evidence" value="ECO:0007669"/>
    <property type="project" value="UniProtKB-KW"/>
</dbReference>
<dbReference type="AlphaFoldDB" id="A0A537IT38"/>